<proteinExistence type="predicted"/>
<keyword evidence="1" id="KW-1133">Transmembrane helix</keyword>
<reference evidence="2 3" key="1">
    <citation type="submission" date="2019-12" db="EMBL/GenBank/DDBJ databases">
        <title>Neisseriaceae gen. nov. sp. Genome sequencing and assembly.</title>
        <authorList>
            <person name="Liu Z."/>
            <person name="Li A."/>
        </authorList>
    </citation>
    <scope>NUCLEOTIDE SEQUENCE [LARGE SCALE GENOMIC DNA]</scope>
    <source>
        <strain evidence="2 3">B2N2-7</strain>
    </source>
</reference>
<evidence type="ECO:0000313" key="3">
    <source>
        <dbReference type="Proteomes" id="UP000467214"/>
    </source>
</evidence>
<dbReference type="InterPro" id="IPR045584">
    <property type="entry name" value="Pilin-like"/>
</dbReference>
<name>A0A845BYY3_9NEIS</name>
<comment type="caution">
    <text evidence="2">The sequence shown here is derived from an EMBL/GenBank/DDBJ whole genome shotgun (WGS) entry which is preliminary data.</text>
</comment>
<evidence type="ECO:0000256" key="1">
    <source>
        <dbReference type="SAM" id="Phobius"/>
    </source>
</evidence>
<dbReference type="Pfam" id="PF07963">
    <property type="entry name" value="N_methyl"/>
    <property type="match status" value="1"/>
</dbReference>
<evidence type="ECO:0000313" key="2">
    <source>
        <dbReference type="EMBL" id="MXR37723.1"/>
    </source>
</evidence>
<accession>A0A845BYY3</accession>
<dbReference type="NCBIfam" id="TIGR02532">
    <property type="entry name" value="IV_pilin_GFxxxE"/>
    <property type="match status" value="1"/>
</dbReference>
<dbReference type="EMBL" id="WSSB01000011">
    <property type="protein sequence ID" value="MXR37723.1"/>
    <property type="molecule type" value="Genomic_DNA"/>
</dbReference>
<sequence>MKKHLGFTLTEMMIALAIGLIVLLAVSTLFVNFTTSASHERQQAALRAMMDSAMSSMAMSLRRAGYAGQADPAPYARIFIGQNGHCLRFAHASPPGESAQAPHFYALRLKQQDGKGRIQQLATRQDNWHCDAPDADWQDLTLPAAGSVTGLSFSQTGRDGIHIALSAQQGGLAALALAATVTPRNHPIITQEAIR</sequence>
<protein>
    <submittedName>
        <fullName evidence="2">Prepilin-type N-terminal cleavage/methylation domain-containing protein</fullName>
    </submittedName>
</protein>
<feature type="transmembrane region" description="Helical" evidence="1">
    <location>
        <begin position="12"/>
        <end position="33"/>
    </location>
</feature>
<dbReference type="PIRSF" id="PIRSF004525">
    <property type="entry name" value="Pilin_peptidase-dep_B_prd"/>
    <property type="match status" value="1"/>
</dbReference>
<gene>
    <name evidence="2" type="ORF">GQF02_12135</name>
</gene>
<dbReference type="InterPro" id="IPR012902">
    <property type="entry name" value="N_methyl_site"/>
</dbReference>
<dbReference type="SUPFAM" id="SSF54523">
    <property type="entry name" value="Pili subunits"/>
    <property type="match status" value="1"/>
</dbReference>
<dbReference type="RefSeq" id="WP_160797488.1">
    <property type="nucleotide sequence ID" value="NZ_WSSB01000011.1"/>
</dbReference>
<keyword evidence="3" id="KW-1185">Reference proteome</keyword>
<dbReference type="InterPro" id="IPR016419">
    <property type="entry name" value="Prepilin_Pept-dep_B_prd"/>
</dbReference>
<organism evidence="2 3">
    <name type="scientific">Craterilacuibacter sinensis</name>
    <dbReference type="NCBI Taxonomy" id="2686017"/>
    <lineage>
        <taxon>Bacteria</taxon>
        <taxon>Pseudomonadati</taxon>
        <taxon>Pseudomonadota</taxon>
        <taxon>Betaproteobacteria</taxon>
        <taxon>Neisseriales</taxon>
        <taxon>Neisseriaceae</taxon>
        <taxon>Craterilacuibacter</taxon>
    </lineage>
</organism>
<dbReference type="Proteomes" id="UP000467214">
    <property type="component" value="Unassembled WGS sequence"/>
</dbReference>
<keyword evidence="1" id="KW-0812">Transmembrane</keyword>
<dbReference type="AlphaFoldDB" id="A0A845BYY3"/>
<keyword evidence="1" id="KW-0472">Membrane</keyword>